<dbReference type="InterPro" id="IPR036420">
    <property type="entry name" value="BRCT_dom_sf"/>
</dbReference>
<dbReference type="CDD" id="cd17719">
    <property type="entry name" value="BRCT_Rev1"/>
    <property type="match status" value="1"/>
</dbReference>
<dbReference type="Gene3D" id="3.30.1490.100">
    <property type="entry name" value="DNA polymerase, Y-family, little finger domain"/>
    <property type="match status" value="1"/>
</dbReference>
<evidence type="ECO:0000256" key="9">
    <source>
        <dbReference type="ARBA" id="ARBA00022842"/>
    </source>
</evidence>
<dbReference type="SUPFAM" id="SSF56672">
    <property type="entry name" value="DNA/RNA polymerases"/>
    <property type="match status" value="1"/>
</dbReference>
<keyword evidence="4" id="KW-0237">DNA synthesis</keyword>
<evidence type="ECO:0000256" key="4">
    <source>
        <dbReference type="ARBA" id="ARBA00022634"/>
    </source>
</evidence>
<keyword evidence="11" id="KW-0234">DNA repair</keyword>
<dbReference type="InterPro" id="IPR001126">
    <property type="entry name" value="UmuC"/>
</dbReference>
<dbReference type="Pfam" id="PF21999">
    <property type="entry name" value="IMS_HHH_1"/>
    <property type="match status" value="1"/>
</dbReference>
<dbReference type="InterPro" id="IPR001357">
    <property type="entry name" value="BRCT_dom"/>
</dbReference>
<comment type="subcellular location">
    <subcellularLocation>
        <location evidence="1">Nucleus</location>
    </subcellularLocation>
</comment>
<dbReference type="GO" id="GO:0003887">
    <property type="term" value="F:DNA-directed DNA polymerase activity"/>
    <property type="evidence" value="ECO:0007669"/>
    <property type="project" value="InterPro"/>
</dbReference>
<evidence type="ECO:0000259" key="14">
    <source>
        <dbReference type="PROSITE" id="PS50172"/>
    </source>
</evidence>
<dbReference type="GO" id="GO:0042276">
    <property type="term" value="P:error-prone translesion synthesis"/>
    <property type="evidence" value="ECO:0007669"/>
    <property type="project" value="TreeGrafter"/>
</dbReference>
<keyword evidence="13" id="KW-0812">Transmembrane</keyword>
<name>H2ZFE8_CIOSA</name>
<evidence type="ECO:0000256" key="11">
    <source>
        <dbReference type="ARBA" id="ARBA00023204"/>
    </source>
</evidence>
<dbReference type="PROSITE" id="PS50172">
    <property type="entry name" value="BRCT"/>
    <property type="match status" value="1"/>
</dbReference>
<evidence type="ECO:0000256" key="10">
    <source>
        <dbReference type="ARBA" id="ARBA00023125"/>
    </source>
</evidence>
<evidence type="ECO:0000256" key="5">
    <source>
        <dbReference type="ARBA" id="ARBA00022679"/>
    </source>
</evidence>
<dbReference type="PROSITE" id="PS50173">
    <property type="entry name" value="UMUC"/>
    <property type="match status" value="1"/>
</dbReference>
<dbReference type="Gene3D" id="6.10.250.1490">
    <property type="match status" value="1"/>
</dbReference>
<dbReference type="HOGENOM" id="CLU_003901_0_3_1"/>
<dbReference type="STRING" id="51511.ENSCSAVP00000016314"/>
<keyword evidence="5" id="KW-0808">Transferase</keyword>
<dbReference type="Gene3D" id="1.10.150.20">
    <property type="entry name" value="5' to 3' exonuclease, C-terminal subdomain"/>
    <property type="match status" value="1"/>
</dbReference>
<dbReference type="InterPro" id="IPR043502">
    <property type="entry name" value="DNA/RNA_pol_sf"/>
</dbReference>
<dbReference type="InParanoid" id="H2ZFE8"/>
<dbReference type="Pfam" id="PF00817">
    <property type="entry name" value="IMS"/>
    <property type="match status" value="1"/>
</dbReference>
<dbReference type="FunCoup" id="H2ZFE8">
    <property type="interactions" value="62"/>
</dbReference>
<reference evidence="16" key="2">
    <citation type="submission" date="2025-08" db="UniProtKB">
        <authorList>
            <consortium name="Ensembl"/>
        </authorList>
    </citation>
    <scope>IDENTIFICATION</scope>
</reference>
<organism evidence="16 17">
    <name type="scientific">Ciona savignyi</name>
    <name type="common">Pacific transparent sea squirt</name>
    <dbReference type="NCBI Taxonomy" id="51511"/>
    <lineage>
        <taxon>Eukaryota</taxon>
        <taxon>Metazoa</taxon>
        <taxon>Chordata</taxon>
        <taxon>Tunicata</taxon>
        <taxon>Ascidiacea</taxon>
        <taxon>Phlebobranchia</taxon>
        <taxon>Cionidae</taxon>
        <taxon>Ciona</taxon>
    </lineage>
</organism>
<evidence type="ECO:0000313" key="16">
    <source>
        <dbReference type="Ensembl" id="ENSCSAVP00000016314.1"/>
    </source>
</evidence>
<keyword evidence="9" id="KW-0460">Magnesium</keyword>
<evidence type="ECO:0000256" key="13">
    <source>
        <dbReference type="SAM" id="Phobius"/>
    </source>
</evidence>
<keyword evidence="8" id="KW-0227">DNA damage</keyword>
<dbReference type="GO" id="GO:0046872">
    <property type="term" value="F:metal ion binding"/>
    <property type="evidence" value="ECO:0007669"/>
    <property type="project" value="UniProtKB-KW"/>
</dbReference>
<evidence type="ECO:0000256" key="6">
    <source>
        <dbReference type="ARBA" id="ARBA00022695"/>
    </source>
</evidence>
<dbReference type="GeneTree" id="ENSGT00940000156374"/>
<dbReference type="Gene3D" id="3.40.50.10190">
    <property type="entry name" value="BRCT domain"/>
    <property type="match status" value="1"/>
</dbReference>
<dbReference type="AlphaFoldDB" id="H2ZFE8"/>
<dbReference type="SUPFAM" id="SSF100879">
    <property type="entry name" value="Lesion bypass DNA polymerase (Y-family), little finger domain"/>
    <property type="match status" value="1"/>
</dbReference>
<dbReference type="SMART" id="SM00292">
    <property type="entry name" value="BRCT"/>
    <property type="match status" value="1"/>
</dbReference>
<dbReference type="GO" id="GO:0005634">
    <property type="term" value="C:nucleus"/>
    <property type="evidence" value="ECO:0007669"/>
    <property type="project" value="UniProtKB-SubCell"/>
</dbReference>
<keyword evidence="12" id="KW-0539">Nucleus</keyword>
<dbReference type="Ensembl" id="ENSCSAVT00000016495.1">
    <property type="protein sequence ID" value="ENSCSAVP00000016314.1"/>
    <property type="gene ID" value="ENSCSAVG00000009599.1"/>
</dbReference>
<dbReference type="SUPFAM" id="SSF52113">
    <property type="entry name" value="BRCT domain"/>
    <property type="match status" value="1"/>
</dbReference>
<evidence type="ECO:0000313" key="17">
    <source>
        <dbReference type="Proteomes" id="UP000007875"/>
    </source>
</evidence>
<feature type="transmembrane region" description="Helical" evidence="13">
    <location>
        <begin position="242"/>
        <end position="261"/>
    </location>
</feature>
<dbReference type="InterPro" id="IPR053848">
    <property type="entry name" value="IMS_HHH_1"/>
</dbReference>
<dbReference type="Pfam" id="PF00533">
    <property type="entry name" value="BRCT"/>
    <property type="match status" value="1"/>
</dbReference>
<dbReference type="CDD" id="cd01701">
    <property type="entry name" value="PolY_Rev1"/>
    <property type="match status" value="1"/>
</dbReference>
<keyword evidence="7" id="KW-0479">Metal-binding</keyword>
<evidence type="ECO:0000256" key="12">
    <source>
        <dbReference type="ARBA" id="ARBA00023242"/>
    </source>
</evidence>
<dbReference type="Gene3D" id="3.30.70.270">
    <property type="match status" value="2"/>
</dbReference>
<evidence type="ECO:0000256" key="3">
    <source>
        <dbReference type="ARBA" id="ARBA00020399"/>
    </source>
</evidence>
<keyword evidence="6" id="KW-0548">Nucleotidyltransferase</keyword>
<dbReference type="GO" id="GO:0003684">
    <property type="term" value="F:damaged DNA binding"/>
    <property type="evidence" value="ECO:0007669"/>
    <property type="project" value="InterPro"/>
</dbReference>
<dbReference type="InterPro" id="IPR043128">
    <property type="entry name" value="Rev_trsase/Diguanyl_cyclase"/>
</dbReference>
<dbReference type="GO" id="GO:0017125">
    <property type="term" value="F:deoxycytidyl transferase activity"/>
    <property type="evidence" value="ECO:0007669"/>
    <property type="project" value="TreeGrafter"/>
</dbReference>
<dbReference type="Pfam" id="PF11799">
    <property type="entry name" value="IMS_C"/>
    <property type="match status" value="1"/>
</dbReference>
<dbReference type="InterPro" id="IPR036775">
    <property type="entry name" value="DNA_pol_Y-fam_lit_finger_sf"/>
</dbReference>
<dbReference type="FunFam" id="3.30.1490.100:FF:000001">
    <property type="entry name" value="DNA repair protein REV1"/>
    <property type="match status" value="1"/>
</dbReference>
<evidence type="ECO:0000256" key="2">
    <source>
        <dbReference type="ARBA" id="ARBA00010945"/>
    </source>
</evidence>
<feature type="domain" description="UmuC" evidence="15">
    <location>
        <begin position="272"/>
        <end position="497"/>
    </location>
</feature>
<keyword evidence="10" id="KW-0238">DNA-binding</keyword>
<protein>
    <recommendedName>
        <fullName evidence="3">DNA repair protein REV1</fullName>
    </recommendedName>
</protein>
<evidence type="ECO:0000259" key="15">
    <source>
        <dbReference type="PROSITE" id="PS50173"/>
    </source>
</evidence>
<keyword evidence="13" id="KW-0472">Membrane</keyword>
<evidence type="ECO:0000256" key="8">
    <source>
        <dbReference type="ARBA" id="ARBA00022763"/>
    </source>
</evidence>
<dbReference type="FunFam" id="3.40.50.10190:FF:000009">
    <property type="entry name" value="DNA repair protein REV1"/>
    <property type="match status" value="1"/>
</dbReference>
<dbReference type="InterPro" id="IPR017961">
    <property type="entry name" value="DNA_pol_Y-fam_little_finger"/>
</dbReference>
<accession>H2ZFE8</accession>
<reference evidence="16" key="3">
    <citation type="submission" date="2025-09" db="UniProtKB">
        <authorList>
            <consortium name="Ensembl"/>
        </authorList>
    </citation>
    <scope>IDENTIFICATION</scope>
</reference>
<dbReference type="GO" id="GO:0006281">
    <property type="term" value="P:DNA repair"/>
    <property type="evidence" value="ECO:0007669"/>
    <property type="project" value="UniProtKB-KW"/>
</dbReference>
<reference evidence="17" key="1">
    <citation type="submission" date="2003-08" db="EMBL/GenBank/DDBJ databases">
        <authorList>
            <person name="Birren B."/>
            <person name="Nusbaum C."/>
            <person name="Abebe A."/>
            <person name="Abouelleil A."/>
            <person name="Adekoya E."/>
            <person name="Ait-zahra M."/>
            <person name="Allen N."/>
            <person name="Allen T."/>
            <person name="An P."/>
            <person name="Anderson M."/>
            <person name="Anderson S."/>
            <person name="Arachchi H."/>
            <person name="Armbruster J."/>
            <person name="Bachantsang P."/>
            <person name="Baldwin J."/>
            <person name="Barry A."/>
            <person name="Bayul T."/>
            <person name="Blitshsteyn B."/>
            <person name="Bloom T."/>
            <person name="Blye J."/>
            <person name="Boguslavskiy L."/>
            <person name="Borowsky M."/>
            <person name="Boukhgalter B."/>
            <person name="Brunache A."/>
            <person name="Butler J."/>
            <person name="Calixte N."/>
            <person name="Calvo S."/>
            <person name="Camarata J."/>
            <person name="Campo K."/>
            <person name="Chang J."/>
            <person name="Cheshatsang Y."/>
            <person name="Citroen M."/>
            <person name="Collymore A."/>
            <person name="Considine T."/>
            <person name="Cook A."/>
            <person name="Cooke P."/>
            <person name="Corum B."/>
            <person name="Cuomo C."/>
            <person name="David R."/>
            <person name="Dawoe T."/>
            <person name="Degray S."/>
            <person name="Dodge S."/>
            <person name="Dooley K."/>
            <person name="Dorje P."/>
            <person name="Dorjee K."/>
            <person name="Dorris L."/>
            <person name="Duffey N."/>
            <person name="Dupes A."/>
            <person name="Elkins T."/>
            <person name="Engels R."/>
            <person name="Erickson J."/>
            <person name="Farina A."/>
            <person name="Faro S."/>
            <person name="Ferreira P."/>
            <person name="Fischer H."/>
            <person name="Fitzgerald M."/>
            <person name="Foley K."/>
            <person name="Gage D."/>
            <person name="Galagan J."/>
            <person name="Gearin G."/>
            <person name="Gnerre S."/>
            <person name="Gnirke A."/>
            <person name="Goyette A."/>
            <person name="Graham J."/>
            <person name="Grandbois E."/>
            <person name="Gyaltsen K."/>
            <person name="Hafez N."/>
            <person name="Hagopian D."/>
            <person name="Hagos B."/>
            <person name="Hall J."/>
            <person name="Hatcher B."/>
            <person name="Heller A."/>
            <person name="Higgins H."/>
            <person name="Honan T."/>
            <person name="Horn A."/>
            <person name="Houde N."/>
            <person name="Hughes L."/>
            <person name="Hulme W."/>
            <person name="Husby E."/>
            <person name="Iliev I."/>
            <person name="Jaffe D."/>
            <person name="Jones C."/>
            <person name="Kamal M."/>
            <person name="Kamat A."/>
            <person name="Kamvysselis M."/>
            <person name="Karlsson E."/>
            <person name="Kells C."/>
            <person name="Kieu A."/>
            <person name="Kisner P."/>
            <person name="Kodira C."/>
            <person name="Kulbokas E."/>
            <person name="Labutti K."/>
            <person name="Lama D."/>
            <person name="Landers T."/>
            <person name="Leger J."/>
            <person name="Levine S."/>
            <person name="Lewis D."/>
            <person name="Lewis T."/>
            <person name="Lindblad-toh K."/>
            <person name="Liu X."/>
            <person name="Lokyitsang T."/>
            <person name="Lokyitsang Y."/>
            <person name="Lucien O."/>
            <person name="Lui A."/>
            <person name="Ma L.J."/>
            <person name="Mabbitt R."/>
            <person name="Macdonald J."/>
            <person name="Maclean C."/>
            <person name="Major J."/>
            <person name="Manning J."/>
            <person name="Marabella R."/>
            <person name="Maru K."/>
            <person name="Matthews C."/>
            <person name="Mauceli E."/>
            <person name="Mccarthy M."/>
            <person name="Mcdonough S."/>
            <person name="Mcghee T."/>
            <person name="Meldrim J."/>
            <person name="Meneus L."/>
            <person name="Mesirov J."/>
            <person name="Mihalev A."/>
            <person name="Mihova T."/>
            <person name="Mikkelsen T."/>
            <person name="Mlenga V."/>
            <person name="Moru K."/>
            <person name="Mozes J."/>
            <person name="Mulrain L."/>
            <person name="Munson G."/>
            <person name="Naylor J."/>
            <person name="Newes C."/>
            <person name="Nguyen C."/>
            <person name="Nguyen N."/>
            <person name="Nguyen T."/>
            <person name="Nicol R."/>
            <person name="Nielsen C."/>
            <person name="Nizzari M."/>
            <person name="Norbu C."/>
            <person name="Norbu N."/>
            <person name="O'donnell P."/>
            <person name="Okoawo O."/>
            <person name="O'leary S."/>
            <person name="Omotosho B."/>
            <person name="O'neill K."/>
            <person name="Osman S."/>
            <person name="Parker S."/>
            <person name="Perrin D."/>
            <person name="Phunkhang P."/>
            <person name="Piqani B."/>
            <person name="Purcell S."/>
            <person name="Rachupka T."/>
            <person name="Ramasamy U."/>
            <person name="Rameau R."/>
            <person name="Ray V."/>
            <person name="Raymond C."/>
            <person name="Retta R."/>
            <person name="Richardson S."/>
            <person name="Rise C."/>
            <person name="Rodriguez J."/>
            <person name="Rogers J."/>
            <person name="Rogov P."/>
            <person name="Rutman M."/>
            <person name="Schupbach R."/>
            <person name="Seaman C."/>
            <person name="Settipalli S."/>
            <person name="Sharpe T."/>
            <person name="Sheridan J."/>
            <person name="Sherpa N."/>
            <person name="Shi J."/>
            <person name="Smirnov S."/>
            <person name="Smith C."/>
            <person name="Sougnez C."/>
            <person name="Spencer B."/>
            <person name="Stalker J."/>
            <person name="Stange-thomann N."/>
            <person name="Stavropoulos S."/>
            <person name="Stetson K."/>
            <person name="Stone C."/>
            <person name="Stone S."/>
            <person name="Stubbs M."/>
            <person name="Talamas J."/>
            <person name="Tchuinga P."/>
            <person name="Tenzing P."/>
            <person name="Tesfaye S."/>
            <person name="Theodore J."/>
            <person name="Thoulutsang Y."/>
            <person name="Topham K."/>
            <person name="Towey S."/>
            <person name="Tsamla T."/>
            <person name="Tsomo N."/>
            <person name="Vallee D."/>
            <person name="Vassiliev H."/>
            <person name="Venkataraman V."/>
            <person name="Vinson J."/>
            <person name="Vo A."/>
            <person name="Wade C."/>
            <person name="Wang S."/>
            <person name="Wangchuk T."/>
            <person name="Wangdi T."/>
            <person name="Whittaker C."/>
            <person name="Wilkinson J."/>
            <person name="Wu Y."/>
            <person name="Wyman D."/>
            <person name="Yadav S."/>
            <person name="Yang S."/>
            <person name="Yang X."/>
            <person name="Yeager S."/>
            <person name="Yee E."/>
            <person name="Young G."/>
            <person name="Zainoun J."/>
            <person name="Zembeck L."/>
            <person name="Zimmer A."/>
            <person name="Zody M."/>
            <person name="Lander E."/>
        </authorList>
    </citation>
    <scope>NUCLEOTIDE SEQUENCE [LARGE SCALE GENOMIC DNA]</scope>
</reference>
<comment type="similarity">
    <text evidence="2">Belongs to the DNA polymerase type-Y family.</text>
</comment>
<dbReference type="PANTHER" id="PTHR45990:SF1">
    <property type="entry name" value="DNA REPAIR PROTEIN REV1"/>
    <property type="match status" value="1"/>
</dbReference>
<dbReference type="GO" id="GO:0070987">
    <property type="term" value="P:error-free translesion synthesis"/>
    <property type="evidence" value="ECO:0007669"/>
    <property type="project" value="TreeGrafter"/>
</dbReference>
<evidence type="ECO:0000256" key="7">
    <source>
        <dbReference type="ARBA" id="ARBA00022723"/>
    </source>
</evidence>
<dbReference type="PANTHER" id="PTHR45990">
    <property type="entry name" value="DNA REPAIR PROTEIN REV1"/>
    <property type="match status" value="1"/>
</dbReference>
<keyword evidence="13" id="KW-1133">Transmembrane helix</keyword>
<keyword evidence="17" id="KW-1185">Reference proteome</keyword>
<dbReference type="Gene3D" id="3.40.1170.60">
    <property type="match status" value="1"/>
</dbReference>
<feature type="domain" description="BRCT" evidence="14">
    <location>
        <begin position="27"/>
        <end position="115"/>
    </location>
</feature>
<dbReference type="Proteomes" id="UP000007875">
    <property type="component" value="Unassembled WGS sequence"/>
</dbReference>
<dbReference type="eggNOG" id="KOG2093">
    <property type="taxonomic scope" value="Eukaryota"/>
</dbReference>
<sequence length="665" mass="75629">SGMGGYMEAKIQKLEVQFQDKSCSNEQLSSIFNNVAIHVNGYTNPSCDELKTLMAKHGGKYHAYYSSNYTTHVIASNLPRAKSKDLKPNEKVVRPEWIVDSINAGKLLPIQAYLLVGSTTGSENQRTFNNISIFETSKNITQSRYKLLYYNFHYEVILLKCPYFLCYLSTEVFVPHVYSIIYCYYKLNKLTFSRNIAATTDSDFLKEFYANSRLHFISIWKNEMADFVRYLRIQLMGIFPKIYFVILVCHFFVFFIVYFHFYKKTCFQYFMVIHIDMDCFFVSVGLLSRPHLKGRPVAVTHHSNAPAKYQLIDIIKLFRFLISLVSFSISINGAFRLCNPTDTGNTLSSYSEIASCNYEARAAGLKNGMFYGKAKELCPDLVAIPYDFDAYKDVSNKLYTVLSSYTHTLEAVSCDEALLDVTQLVQECKLPPDTIAQHIRAKVQETTGCNASAGIGPNILQRMATRRGKPNGQHEVKLEEAEEFIRGNQLKDLPGVGHSTVFRLKELGVLTCYDLQQVSPQVLKNDFGNKTGQRLHELARGIDNTEVCQSKERKSVSADVNYGIRLTTHEELRIFLTNLAKEVTCRLKKINLSCKKVTLKVMVRHSDAPVEAAKFAHGICNSMSRSKNLDDYTDDFNIIMKETMALMLLLQLNICDLRGIGIQLS</sequence>
<dbReference type="OMA" id="GGEFHIY"/>
<evidence type="ECO:0000256" key="1">
    <source>
        <dbReference type="ARBA" id="ARBA00004123"/>
    </source>
</evidence>
<proteinExistence type="inferred from homology"/>